<dbReference type="Gene3D" id="1.10.150.130">
    <property type="match status" value="1"/>
</dbReference>
<evidence type="ECO:0000256" key="8">
    <source>
        <dbReference type="ARBA" id="ARBA00023172"/>
    </source>
</evidence>
<keyword evidence="8 10" id="KW-0233">DNA recombination</keyword>
<keyword evidence="4 10" id="KW-0132">Cell division</keyword>
<feature type="domain" description="Core-binding (CB)" evidence="12">
    <location>
        <begin position="9"/>
        <end position="95"/>
    </location>
</feature>
<dbReference type="GO" id="GO:0009037">
    <property type="term" value="F:tyrosine-based site-specific recombinase activity"/>
    <property type="evidence" value="ECO:0007669"/>
    <property type="project" value="UniProtKB-UniRule"/>
</dbReference>
<gene>
    <name evidence="13" type="primary">xerD</name>
    <name evidence="10" type="synonym">xerC</name>
    <name evidence="13" type="ORF">H5P30_09115</name>
</gene>
<comment type="subunit">
    <text evidence="10">Forms a cyclic heterotetrameric complex composed of two molecules of XerC and two molecules of XerD.</text>
</comment>
<dbReference type="SUPFAM" id="SSF56349">
    <property type="entry name" value="DNA breaking-rejoining enzymes"/>
    <property type="match status" value="1"/>
</dbReference>
<evidence type="ECO:0000256" key="10">
    <source>
        <dbReference type="HAMAP-Rule" id="MF_01808"/>
    </source>
</evidence>
<dbReference type="GO" id="GO:0007059">
    <property type="term" value="P:chromosome segregation"/>
    <property type="evidence" value="ECO:0007669"/>
    <property type="project" value="UniProtKB-UniRule"/>
</dbReference>
<dbReference type="Proteomes" id="UP000525652">
    <property type="component" value="Unassembled WGS sequence"/>
</dbReference>
<evidence type="ECO:0000259" key="11">
    <source>
        <dbReference type="PROSITE" id="PS51898"/>
    </source>
</evidence>
<evidence type="ECO:0000259" key="12">
    <source>
        <dbReference type="PROSITE" id="PS51900"/>
    </source>
</evidence>
<keyword evidence="7 10" id="KW-0238">DNA-binding</keyword>
<evidence type="ECO:0000256" key="1">
    <source>
        <dbReference type="ARBA" id="ARBA00004496"/>
    </source>
</evidence>
<dbReference type="NCBIfam" id="TIGR02225">
    <property type="entry name" value="recomb_XerD"/>
    <property type="match status" value="1"/>
</dbReference>
<feature type="active site" evidence="10">
    <location>
        <position position="155"/>
    </location>
</feature>
<keyword evidence="9 10" id="KW-0131">Cell cycle</keyword>
<keyword evidence="5 10" id="KW-0159">Chromosome partition</keyword>
<keyword evidence="6 10" id="KW-0229">DNA integration</keyword>
<proteinExistence type="inferred from homology"/>
<dbReference type="InterPro" id="IPR050090">
    <property type="entry name" value="Tyrosine_recombinase_XerCD"/>
</dbReference>
<evidence type="ECO:0000313" key="14">
    <source>
        <dbReference type="Proteomes" id="UP000525652"/>
    </source>
</evidence>
<evidence type="ECO:0000256" key="2">
    <source>
        <dbReference type="ARBA" id="ARBA00010450"/>
    </source>
</evidence>
<name>A0A7X1E4D1_9BACT</name>
<dbReference type="InterPro" id="IPR010998">
    <property type="entry name" value="Integrase_recombinase_N"/>
</dbReference>
<feature type="active site" evidence="10">
    <location>
        <position position="179"/>
    </location>
</feature>
<reference evidence="13 14" key="1">
    <citation type="submission" date="2020-07" db="EMBL/GenBank/DDBJ databases">
        <authorList>
            <person name="Feng X."/>
        </authorList>
    </citation>
    <scope>NUCLEOTIDE SEQUENCE [LARGE SCALE GENOMIC DNA]</scope>
    <source>
        <strain evidence="13 14">JCM14086</strain>
    </source>
</reference>
<evidence type="ECO:0000313" key="13">
    <source>
        <dbReference type="EMBL" id="MBC2601939.1"/>
    </source>
</evidence>
<dbReference type="GO" id="GO:0006313">
    <property type="term" value="P:DNA transposition"/>
    <property type="evidence" value="ECO:0007669"/>
    <property type="project" value="UniProtKB-UniRule"/>
</dbReference>
<dbReference type="InterPro" id="IPR004107">
    <property type="entry name" value="Integrase_SAM-like_N"/>
</dbReference>
<feature type="active site" description="O-(3'-phospho-DNA)-tyrosine intermediate" evidence="10">
    <location>
        <position position="285"/>
    </location>
</feature>
<dbReference type="GO" id="GO:0003677">
    <property type="term" value="F:DNA binding"/>
    <property type="evidence" value="ECO:0007669"/>
    <property type="project" value="UniProtKB-UniRule"/>
</dbReference>
<comment type="subcellular location">
    <subcellularLocation>
        <location evidence="1 10">Cytoplasm</location>
    </subcellularLocation>
</comment>
<evidence type="ECO:0000256" key="7">
    <source>
        <dbReference type="ARBA" id="ARBA00023125"/>
    </source>
</evidence>
<dbReference type="GO" id="GO:0051301">
    <property type="term" value="P:cell division"/>
    <property type="evidence" value="ECO:0007669"/>
    <property type="project" value="UniProtKB-KW"/>
</dbReference>
<feature type="domain" description="Tyr recombinase" evidence="11">
    <location>
        <begin position="115"/>
        <end position="298"/>
    </location>
</feature>
<dbReference type="Gene3D" id="1.10.443.10">
    <property type="entry name" value="Intergrase catalytic core"/>
    <property type="match status" value="1"/>
</dbReference>
<dbReference type="InterPro" id="IPR002104">
    <property type="entry name" value="Integrase_catalytic"/>
</dbReference>
<feature type="active site" evidence="10">
    <location>
        <position position="253"/>
    </location>
</feature>
<dbReference type="Pfam" id="PF00589">
    <property type="entry name" value="Phage_integrase"/>
    <property type="match status" value="1"/>
</dbReference>
<dbReference type="PANTHER" id="PTHR30349">
    <property type="entry name" value="PHAGE INTEGRASE-RELATED"/>
    <property type="match status" value="1"/>
</dbReference>
<dbReference type="GO" id="GO:0005737">
    <property type="term" value="C:cytoplasm"/>
    <property type="evidence" value="ECO:0007669"/>
    <property type="project" value="UniProtKB-SubCell"/>
</dbReference>
<dbReference type="InterPro" id="IPR013762">
    <property type="entry name" value="Integrase-like_cat_sf"/>
</dbReference>
<evidence type="ECO:0000256" key="3">
    <source>
        <dbReference type="ARBA" id="ARBA00022490"/>
    </source>
</evidence>
<keyword evidence="14" id="KW-1185">Reference proteome</keyword>
<dbReference type="PANTHER" id="PTHR30349:SF81">
    <property type="entry name" value="TYROSINE RECOMBINASE XERC"/>
    <property type="match status" value="1"/>
</dbReference>
<dbReference type="InterPro" id="IPR044068">
    <property type="entry name" value="CB"/>
</dbReference>
<organism evidence="13 14">
    <name type="scientific">Puniceicoccus vermicola</name>
    <dbReference type="NCBI Taxonomy" id="388746"/>
    <lineage>
        <taxon>Bacteria</taxon>
        <taxon>Pseudomonadati</taxon>
        <taxon>Verrucomicrobiota</taxon>
        <taxon>Opitutia</taxon>
        <taxon>Puniceicoccales</taxon>
        <taxon>Puniceicoccaceae</taxon>
        <taxon>Puniceicoccus</taxon>
    </lineage>
</organism>
<feature type="active site" evidence="10">
    <location>
        <position position="250"/>
    </location>
</feature>
<dbReference type="Pfam" id="PF02899">
    <property type="entry name" value="Phage_int_SAM_1"/>
    <property type="match status" value="1"/>
</dbReference>
<dbReference type="PROSITE" id="PS51898">
    <property type="entry name" value="TYR_RECOMBINASE"/>
    <property type="match status" value="1"/>
</dbReference>
<comment type="function">
    <text evidence="10">Site-specific tyrosine recombinase, which acts by catalyzing the cutting and rejoining of the recombining DNA molecules. The XerC-XerD complex is essential to convert dimers of the bacterial chromosome into monomers to permit their segregation at cell division. It also contributes to the segregational stability of plasmids.</text>
</comment>
<dbReference type="AlphaFoldDB" id="A0A7X1E4D1"/>
<dbReference type="InterPro" id="IPR011010">
    <property type="entry name" value="DNA_brk_join_enz"/>
</dbReference>
<keyword evidence="3 10" id="KW-0963">Cytoplasm</keyword>
<comment type="caution">
    <text evidence="13">The sequence shown here is derived from an EMBL/GenBank/DDBJ whole genome shotgun (WGS) entry which is preliminary data.</text>
</comment>
<dbReference type="CDD" id="cd00798">
    <property type="entry name" value="INT_XerDC_C"/>
    <property type="match status" value="1"/>
</dbReference>
<evidence type="ECO:0000256" key="9">
    <source>
        <dbReference type="ARBA" id="ARBA00023306"/>
    </source>
</evidence>
<evidence type="ECO:0000256" key="6">
    <source>
        <dbReference type="ARBA" id="ARBA00022908"/>
    </source>
</evidence>
<dbReference type="RefSeq" id="WP_185692639.1">
    <property type="nucleotide sequence ID" value="NZ_JACHVA010000080.1"/>
</dbReference>
<comment type="similarity">
    <text evidence="10">Belongs to the 'phage' integrase family. XerC subfamily.</text>
</comment>
<dbReference type="EMBL" id="JACHVA010000080">
    <property type="protein sequence ID" value="MBC2601939.1"/>
    <property type="molecule type" value="Genomic_DNA"/>
</dbReference>
<dbReference type="PROSITE" id="PS51900">
    <property type="entry name" value="CB"/>
    <property type="match status" value="1"/>
</dbReference>
<dbReference type="InterPro" id="IPR011932">
    <property type="entry name" value="Recomb_XerD"/>
</dbReference>
<feature type="active site" evidence="10">
    <location>
        <position position="276"/>
    </location>
</feature>
<sequence length="308" mass="34220">MGTTKTDTAFWRDDVDEFLAWVQLERGLSLNTVASYENDLSQFGDFLVKSSCRSWSDVDESATGKFLELLTEEQYETATLARKLSALRGFSAFREREQGAASLTEIVRGPRSGRKVPTSLTIDETLRLLEAPSQATPHGLRDRAILELLYGSGLRVSELTGLLLQSVDLDNRFVRVFGKGSKERLVPVGGSALKAFRDYLNAGRPALVKAKTGSEVFLSQRGVSISRKTVWHLVKSHAERAGLPKAVKPHMLRHSFATHLLEGGADLRTIQEMLGHADIATTQIYTKVEGERLLDEHARFHPRNRSGD</sequence>
<evidence type="ECO:0000256" key="4">
    <source>
        <dbReference type="ARBA" id="ARBA00022618"/>
    </source>
</evidence>
<dbReference type="HAMAP" id="MF_01808">
    <property type="entry name" value="Recomb_XerC_XerD"/>
    <property type="match status" value="1"/>
</dbReference>
<dbReference type="NCBIfam" id="NF001399">
    <property type="entry name" value="PRK00283.1"/>
    <property type="match status" value="1"/>
</dbReference>
<comment type="similarity">
    <text evidence="2">Belongs to the 'phage' integrase family. XerD subfamily.</text>
</comment>
<evidence type="ECO:0000256" key="5">
    <source>
        <dbReference type="ARBA" id="ARBA00022829"/>
    </source>
</evidence>
<accession>A0A7X1E4D1</accession>
<dbReference type="SUPFAM" id="SSF47823">
    <property type="entry name" value="lambda integrase-like, N-terminal domain"/>
    <property type="match status" value="1"/>
</dbReference>
<protein>
    <recommendedName>
        <fullName evidence="10">Tyrosine recombinase XerC</fullName>
    </recommendedName>
</protein>
<dbReference type="InterPro" id="IPR023009">
    <property type="entry name" value="Tyrosine_recombinase_XerC/XerD"/>
</dbReference>